<organism evidence="2 3">
    <name type="scientific">Lysobacter korlensis</name>
    <dbReference type="NCBI Taxonomy" id="553636"/>
    <lineage>
        <taxon>Bacteria</taxon>
        <taxon>Pseudomonadati</taxon>
        <taxon>Pseudomonadota</taxon>
        <taxon>Gammaproteobacteria</taxon>
        <taxon>Lysobacterales</taxon>
        <taxon>Lysobacteraceae</taxon>
        <taxon>Lysobacter</taxon>
    </lineage>
</organism>
<dbReference type="InterPro" id="IPR002816">
    <property type="entry name" value="TraB/PrgY/GumN_fam"/>
</dbReference>
<evidence type="ECO:0000313" key="2">
    <source>
        <dbReference type="EMBL" id="MFC0679153.1"/>
    </source>
</evidence>
<feature type="chain" id="PRO_5047027453" evidence="1">
    <location>
        <begin position="24"/>
        <end position="313"/>
    </location>
</feature>
<dbReference type="RefSeq" id="WP_386669614.1">
    <property type="nucleotide sequence ID" value="NZ_JBHLTG010000003.1"/>
</dbReference>
<gene>
    <name evidence="2" type="ORF">ACFFGH_15045</name>
</gene>
<keyword evidence="1" id="KW-0732">Signal</keyword>
<dbReference type="PANTHER" id="PTHR40590:SF1">
    <property type="entry name" value="CYTOPLASMIC PROTEIN"/>
    <property type="match status" value="1"/>
</dbReference>
<feature type="signal peptide" evidence="1">
    <location>
        <begin position="1"/>
        <end position="23"/>
    </location>
</feature>
<reference evidence="2 3" key="1">
    <citation type="submission" date="2024-09" db="EMBL/GenBank/DDBJ databases">
        <authorList>
            <person name="Sun Q."/>
            <person name="Mori K."/>
        </authorList>
    </citation>
    <scope>NUCLEOTIDE SEQUENCE [LARGE SCALE GENOMIC DNA]</scope>
    <source>
        <strain evidence="2 3">KCTC 23076</strain>
    </source>
</reference>
<accession>A0ABV6RTD3</accession>
<sequence>MSVLKSLLAIALALAVTVVPVSAEPTAAAAKRTGTVPLLWKVSDADSTVYLLGSFHLLKADDYPLPREVEAAFADAERVVFEISPADLADPAIAQQAVAAARYTDGRSLSDELPPQLREQFSRMLAARGMSAAQFDAFEPWFVNLTLVMGLANAMGFSAEHGLDQHVMRKAAEAGKPVSGLETVTEQMRALDSTPMNEQVGALADFVGKPAETRVMLGQLHDAWRRGDVTTLDRLTRAEMQRETPQSYRIINVERNRAWLPQVRKMLAHRQDDALVVVGAMHLLGPDGLVEQLRKQGLRVERVCDACKKPTRR</sequence>
<dbReference type="CDD" id="cd14789">
    <property type="entry name" value="Tiki"/>
    <property type="match status" value="1"/>
</dbReference>
<evidence type="ECO:0000313" key="3">
    <source>
        <dbReference type="Proteomes" id="UP001589896"/>
    </source>
</evidence>
<proteinExistence type="predicted"/>
<name>A0ABV6RTD3_9GAMM</name>
<dbReference type="Pfam" id="PF01963">
    <property type="entry name" value="TraB_PrgY_gumN"/>
    <property type="match status" value="1"/>
</dbReference>
<evidence type="ECO:0000256" key="1">
    <source>
        <dbReference type="SAM" id="SignalP"/>
    </source>
</evidence>
<dbReference type="InterPro" id="IPR047111">
    <property type="entry name" value="YbaP-like"/>
</dbReference>
<comment type="caution">
    <text evidence="2">The sequence shown here is derived from an EMBL/GenBank/DDBJ whole genome shotgun (WGS) entry which is preliminary data.</text>
</comment>
<keyword evidence="3" id="KW-1185">Reference proteome</keyword>
<protein>
    <submittedName>
        <fullName evidence="2">TraB/GumN family protein</fullName>
    </submittedName>
</protein>
<dbReference type="EMBL" id="JBHLTG010000003">
    <property type="protein sequence ID" value="MFC0679153.1"/>
    <property type="molecule type" value="Genomic_DNA"/>
</dbReference>
<dbReference type="Proteomes" id="UP001589896">
    <property type="component" value="Unassembled WGS sequence"/>
</dbReference>
<dbReference type="PANTHER" id="PTHR40590">
    <property type="entry name" value="CYTOPLASMIC PROTEIN-RELATED"/>
    <property type="match status" value="1"/>
</dbReference>